<comment type="caution">
    <text evidence="1">The sequence shown here is derived from an EMBL/GenBank/DDBJ whole genome shotgun (WGS) entry which is preliminary data.</text>
</comment>
<protein>
    <submittedName>
        <fullName evidence="1">Uncharacterized protein</fullName>
    </submittedName>
</protein>
<proteinExistence type="predicted"/>
<name>B6WXQ3_9BACT</name>
<reference evidence="1 2" key="1">
    <citation type="submission" date="2008-10" db="EMBL/GenBank/DDBJ databases">
        <title>Draft genome sequence of Desulvovibrio piger (ATCC 29098).</title>
        <authorList>
            <person name="Sudarsanam P."/>
            <person name="Ley R."/>
            <person name="Guruge J."/>
            <person name="Turnbaugh P.J."/>
            <person name="Mahowald M."/>
            <person name="Liep D."/>
            <person name="Gordon J."/>
        </authorList>
    </citation>
    <scope>NUCLEOTIDE SEQUENCE [LARGE SCALE GENOMIC DNA]</scope>
    <source>
        <strain evidence="1 2">ATCC 29098</strain>
    </source>
</reference>
<dbReference type="Proteomes" id="UP000003676">
    <property type="component" value="Unassembled WGS sequence"/>
</dbReference>
<evidence type="ECO:0000313" key="1">
    <source>
        <dbReference type="EMBL" id="EEB32261.1"/>
    </source>
</evidence>
<dbReference type="AlphaFoldDB" id="B6WXQ3"/>
<reference evidence="1 2" key="2">
    <citation type="submission" date="2008-10" db="EMBL/GenBank/DDBJ databases">
        <authorList>
            <person name="Fulton L."/>
            <person name="Clifton S."/>
            <person name="Fulton B."/>
            <person name="Xu J."/>
            <person name="Minx P."/>
            <person name="Pepin K.H."/>
            <person name="Johnson M."/>
            <person name="Bhonagiri V."/>
            <person name="Nash W.E."/>
            <person name="Mardis E.R."/>
            <person name="Wilson R.K."/>
        </authorList>
    </citation>
    <scope>NUCLEOTIDE SEQUENCE [LARGE SCALE GENOMIC DNA]</scope>
    <source>
        <strain evidence="1 2">ATCC 29098</strain>
    </source>
</reference>
<sequence>MLIYHSCHRTVDDKMTAWRELLERYGEDDFKILNYGERQFVRRSNRQLVEDTVRRYEAALSSRYTASNVIFAASFEEVGYPEPDELFYFTDYDSAFAFIEAEKQSYFDDEDIKDVKTKARISIVPLNGNNGRESHTWFDFDTDLRMTELFSCYSGDEDGMDNENLDMAYIYVPVPFKKGDILKTINPNFETGYGVLRRDNIYPSWRETMGDSSDMIVMLDHYDYEENLFDYGDGCKILNLEKCSWSELPNDQKTLILLSLVYQDKMEAGQMLYYYSKFGRKAYDEISAYLKEE</sequence>
<dbReference type="EMBL" id="ABXU01000083">
    <property type="protein sequence ID" value="EEB32261.1"/>
    <property type="molecule type" value="Genomic_DNA"/>
</dbReference>
<organism evidence="1 2">
    <name type="scientific">Desulfovibrio piger ATCC 29098</name>
    <dbReference type="NCBI Taxonomy" id="411464"/>
    <lineage>
        <taxon>Bacteria</taxon>
        <taxon>Pseudomonadati</taxon>
        <taxon>Thermodesulfobacteriota</taxon>
        <taxon>Desulfovibrionia</taxon>
        <taxon>Desulfovibrionales</taxon>
        <taxon>Desulfovibrionaceae</taxon>
        <taxon>Desulfovibrio</taxon>
    </lineage>
</organism>
<evidence type="ECO:0000313" key="2">
    <source>
        <dbReference type="Proteomes" id="UP000003676"/>
    </source>
</evidence>
<gene>
    <name evidence="1" type="ORF">DESPIG_02880</name>
</gene>
<dbReference type="HOGENOM" id="CLU_949069_0_0_7"/>
<accession>B6WXQ3</accession>